<dbReference type="InterPro" id="IPR002791">
    <property type="entry name" value="ARMT1-like_metal-bd"/>
</dbReference>
<dbReference type="SUPFAM" id="SSF111321">
    <property type="entry name" value="AF1104-like"/>
    <property type="match status" value="1"/>
</dbReference>
<sequence>MNITIDCIPCILNHIVHSVKTTVTDPKIQERCTRDMLAAVAALDWTNTPPDFARELHRVLRGISGNKDIYEDEKDRSTELAHELLEQLQPDIAAQPDPFAAAVRLAIAGNIIDYGVDAHFDLQSARVRVREAFTLPIDEQAMALLKSRMDQAKSILYVLDNCGEAVFDRLLVDLYRDKITLGVRGYPILNDVTPRELAPSGLGGVPYVSTGDSTPGVSSRHSSDEFMATMRAADLVITKGQGNFETLNEYDRPIFFLFRAKCAIIVKFLGNVPMGSMQVVAANIN</sequence>
<name>A0AAE3VH46_9BACT</name>
<evidence type="ECO:0000313" key="3">
    <source>
        <dbReference type="Proteomes" id="UP001238163"/>
    </source>
</evidence>
<dbReference type="InterPro" id="IPR014444">
    <property type="entry name" value="PH1575-like"/>
</dbReference>
<reference evidence="2" key="1">
    <citation type="submission" date="2023-07" db="EMBL/GenBank/DDBJ databases">
        <title>Genomic Encyclopedia of Type Strains, Phase IV (KMG-IV): sequencing the most valuable type-strain genomes for metagenomic binning, comparative biology and taxonomic classification.</title>
        <authorList>
            <person name="Goeker M."/>
        </authorList>
    </citation>
    <scope>NUCLEOTIDE SEQUENCE</scope>
    <source>
        <strain evidence="2">DSM 24202</strain>
    </source>
</reference>
<comment type="caution">
    <text evidence="2">The sequence shown here is derived from an EMBL/GenBank/DDBJ whole genome shotgun (WGS) entry which is preliminary data.</text>
</comment>
<dbReference type="Pfam" id="PF01937">
    <property type="entry name" value="ARMT1-like_dom"/>
    <property type="match status" value="1"/>
</dbReference>
<dbReference type="Gene3D" id="3.40.50.10880">
    <property type="entry name" value="Uncharacterised protein PF01937, DUF89, domain 3"/>
    <property type="match status" value="1"/>
</dbReference>
<gene>
    <name evidence="2" type="ORF">J3R75_002551</name>
</gene>
<dbReference type="InterPro" id="IPR036075">
    <property type="entry name" value="ARMT-1-like_metal-bd_sf"/>
</dbReference>
<feature type="domain" description="Damage-control phosphatase ARMT1-like metal-binding" evidence="1">
    <location>
        <begin position="6"/>
        <end position="270"/>
    </location>
</feature>
<dbReference type="Proteomes" id="UP001238163">
    <property type="component" value="Unassembled WGS sequence"/>
</dbReference>
<evidence type="ECO:0000313" key="2">
    <source>
        <dbReference type="EMBL" id="MDQ0290444.1"/>
    </source>
</evidence>
<organism evidence="2 3">
    <name type="scientific">Oligosphaera ethanolica</name>
    <dbReference type="NCBI Taxonomy" id="760260"/>
    <lineage>
        <taxon>Bacteria</taxon>
        <taxon>Pseudomonadati</taxon>
        <taxon>Lentisphaerota</taxon>
        <taxon>Oligosphaeria</taxon>
        <taxon>Oligosphaerales</taxon>
        <taxon>Oligosphaeraceae</taxon>
        <taxon>Oligosphaera</taxon>
    </lineage>
</organism>
<keyword evidence="3" id="KW-1185">Reference proteome</keyword>
<dbReference type="RefSeq" id="WP_307261974.1">
    <property type="nucleotide sequence ID" value="NZ_JAUSVL010000001.1"/>
</dbReference>
<accession>A0AAE3VH46</accession>
<dbReference type="Gene3D" id="1.10.8.380">
    <property type="entry name" value="Uncharacterised protein PF01937, DUF89, domain 1"/>
    <property type="match status" value="1"/>
</dbReference>
<dbReference type="PIRSF" id="PIRSF006593">
    <property type="entry name" value="UCP006593"/>
    <property type="match status" value="1"/>
</dbReference>
<dbReference type="Gene3D" id="1.10.285.20">
    <property type="entry name" value="Uncharacterised protein PF01937, DUF89, domain 2"/>
    <property type="match status" value="1"/>
</dbReference>
<evidence type="ECO:0000259" key="1">
    <source>
        <dbReference type="Pfam" id="PF01937"/>
    </source>
</evidence>
<dbReference type="EMBL" id="JAUSVL010000001">
    <property type="protein sequence ID" value="MDQ0290444.1"/>
    <property type="molecule type" value="Genomic_DNA"/>
</dbReference>
<dbReference type="AlphaFoldDB" id="A0AAE3VH46"/>
<proteinExistence type="predicted"/>
<protein>
    <submittedName>
        <fullName evidence="2">Uncharacterized protein with ATP-grasp and redox domains</fullName>
    </submittedName>
</protein>